<protein>
    <submittedName>
        <fullName evidence="1">Uncharacterized protein</fullName>
    </submittedName>
</protein>
<accession>A0A0F9BMQ7</accession>
<proteinExistence type="predicted"/>
<organism evidence="1">
    <name type="scientific">marine sediment metagenome</name>
    <dbReference type="NCBI Taxonomy" id="412755"/>
    <lineage>
        <taxon>unclassified sequences</taxon>
        <taxon>metagenomes</taxon>
        <taxon>ecological metagenomes</taxon>
    </lineage>
</organism>
<dbReference type="AlphaFoldDB" id="A0A0F9BMQ7"/>
<comment type="caution">
    <text evidence="1">The sequence shown here is derived from an EMBL/GenBank/DDBJ whole genome shotgun (WGS) entry which is preliminary data.</text>
</comment>
<name>A0A0F9BMQ7_9ZZZZ</name>
<dbReference type="EMBL" id="LAZR01037082">
    <property type="protein sequence ID" value="KKL23154.1"/>
    <property type="molecule type" value="Genomic_DNA"/>
</dbReference>
<sequence>MGKWTALKAAKVVTANTYWLIKEPNGYIYEAEFYQQIRNQLVLMDAGRVELKLPDTTTLNRTLPAPLRLTWIWDD</sequence>
<gene>
    <name evidence="1" type="ORF">LCGC14_2428260</name>
</gene>
<reference evidence="1" key="1">
    <citation type="journal article" date="2015" name="Nature">
        <title>Complex archaea that bridge the gap between prokaryotes and eukaryotes.</title>
        <authorList>
            <person name="Spang A."/>
            <person name="Saw J.H."/>
            <person name="Jorgensen S.L."/>
            <person name="Zaremba-Niedzwiedzka K."/>
            <person name="Martijn J."/>
            <person name="Lind A.E."/>
            <person name="van Eijk R."/>
            <person name="Schleper C."/>
            <person name="Guy L."/>
            <person name="Ettema T.J."/>
        </authorList>
    </citation>
    <scope>NUCLEOTIDE SEQUENCE</scope>
</reference>
<evidence type="ECO:0000313" key="1">
    <source>
        <dbReference type="EMBL" id="KKL23154.1"/>
    </source>
</evidence>